<proteinExistence type="inferred from homology"/>
<dbReference type="GO" id="GO:0071972">
    <property type="term" value="F:peptidoglycan L,D-transpeptidase activity"/>
    <property type="evidence" value="ECO:0007669"/>
    <property type="project" value="TreeGrafter"/>
</dbReference>
<evidence type="ECO:0000256" key="9">
    <source>
        <dbReference type="PROSITE-ProRule" id="PRU01373"/>
    </source>
</evidence>
<evidence type="ECO:0000256" key="6">
    <source>
        <dbReference type="ARBA" id="ARBA00022960"/>
    </source>
</evidence>
<evidence type="ECO:0000313" key="12">
    <source>
        <dbReference type="Proteomes" id="UP000315825"/>
    </source>
</evidence>
<reference evidence="11 12" key="1">
    <citation type="submission" date="2019-02" db="EMBL/GenBank/DDBJ databases">
        <title>Prokaryotic population dynamics and viral predation in marine succession experiment using metagenomics: the confinement effect.</title>
        <authorList>
            <person name="Haro-Moreno J.M."/>
            <person name="Rodriguez-Valera F."/>
            <person name="Lopez-Perez M."/>
        </authorList>
    </citation>
    <scope>NUCLEOTIDE SEQUENCE [LARGE SCALE GENOMIC DNA]</scope>
    <source>
        <strain evidence="11">MED-G159</strain>
    </source>
</reference>
<dbReference type="GO" id="GO:0071555">
    <property type="term" value="P:cell wall organization"/>
    <property type="evidence" value="ECO:0007669"/>
    <property type="project" value="UniProtKB-UniRule"/>
</dbReference>
<evidence type="ECO:0000313" key="11">
    <source>
        <dbReference type="EMBL" id="RZO26450.1"/>
    </source>
</evidence>
<protein>
    <submittedName>
        <fullName evidence="11">L,D-transpeptidase</fullName>
    </submittedName>
</protein>
<evidence type="ECO:0000256" key="1">
    <source>
        <dbReference type="ARBA" id="ARBA00004752"/>
    </source>
</evidence>
<comment type="similarity">
    <text evidence="2">Belongs to the YkuD family.</text>
</comment>
<dbReference type="AlphaFoldDB" id="A0A520MYZ6"/>
<dbReference type="InterPro" id="IPR005490">
    <property type="entry name" value="LD_TPept_cat_dom"/>
</dbReference>
<dbReference type="Proteomes" id="UP000315825">
    <property type="component" value="Unassembled WGS sequence"/>
</dbReference>
<dbReference type="InterPro" id="IPR038063">
    <property type="entry name" value="Transpep_catalytic_dom"/>
</dbReference>
<dbReference type="SUPFAM" id="SSF141523">
    <property type="entry name" value="L,D-transpeptidase catalytic domain-like"/>
    <property type="match status" value="1"/>
</dbReference>
<dbReference type="GO" id="GO:0018104">
    <property type="term" value="P:peptidoglycan-protein cross-linking"/>
    <property type="evidence" value="ECO:0007669"/>
    <property type="project" value="TreeGrafter"/>
</dbReference>
<comment type="pathway">
    <text evidence="1 9">Cell wall biogenesis; peptidoglycan biosynthesis.</text>
</comment>
<dbReference type="PANTHER" id="PTHR30582:SF24">
    <property type="entry name" value="L,D-TRANSPEPTIDASE ERFK_SRFK-RELATED"/>
    <property type="match status" value="1"/>
</dbReference>
<dbReference type="CDD" id="cd16913">
    <property type="entry name" value="YkuD_like"/>
    <property type="match status" value="1"/>
</dbReference>
<accession>A0A520MYZ6</accession>
<dbReference type="InterPro" id="IPR050979">
    <property type="entry name" value="LD-transpeptidase"/>
</dbReference>
<keyword evidence="8 9" id="KW-0961">Cell wall biogenesis/degradation</keyword>
<feature type="domain" description="L,D-TPase catalytic" evidence="10">
    <location>
        <begin position="19"/>
        <end position="176"/>
    </location>
</feature>
<dbReference type="GO" id="GO:0005576">
    <property type="term" value="C:extracellular region"/>
    <property type="evidence" value="ECO:0007669"/>
    <property type="project" value="TreeGrafter"/>
</dbReference>
<evidence type="ECO:0000256" key="3">
    <source>
        <dbReference type="ARBA" id="ARBA00022676"/>
    </source>
</evidence>
<keyword evidence="6 9" id="KW-0133">Cell shape</keyword>
<dbReference type="UniPathway" id="UPA00219"/>
<name>A0A520MYZ6_9GAMM</name>
<dbReference type="Gene3D" id="2.40.440.10">
    <property type="entry name" value="L,D-transpeptidase catalytic domain-like"/>
    <property type="match status" value="1"/>
</dbReference>
<feature type="active site" description="Proton donor/acceptor" evidence="9">
    <location>
        <position position="136"/>
    </location>
</feature>
<dbReference type="PANTHER" id="PTHR30582">
    <property type="entry name" value="L,D-TRANSPEPTIDASE"/>
    <property type="match status" value="1"/>
</dbReference>
<evidence type="ECO:0000256" key="7">
    <source>
        <dbReference type="ARBA" id="ARBA00022984"/>
    </source>
</evidence>
<dbReference type="Pfam" id="PF03734">
    <property type="entry name" value="YkuD"/>
    <property type="match status" value="1"/>
</dbReference>
<dbReference type="PROSITE" id="PS52029">
    <property type="entry name" value="LD_TPASE"/>
    <property type="match status" value="1"/>
</dbReference>
<evidence type="ECO:0000256" key="5">
    <source>
        <dbReference type="ARBA" id="ARBA00022801"/>
    </source>
</evidence>
<feature type="active site" description="Nucleophile" evidence="9">
    <location>
        <position position="152"/>
    </location>
</feature>
<dbReference type="GO" id="GO:0016757">
    <property type="term" value="F:glycosyltransferase activity"/>
    <property type="evidence" value="ECO:0007669"/>
    <property type="project" value="UniProtKB-KW"/>
</dbReference>
<keyword evidence="5" id="KW-0378">Hydrolase</keyword>
<evidence type="ECO:0000256" key="8">
    <source>
        <dbReference type="ARBA" id="ARBA00023316"/>
    </source>
</evidence>
<evidence type="ECO:0000259" key="10">
    <source>
        <dbReference type="PROSITE" id="PS52029"/>
    </source>
</evidence>
<organism evidence="11 12">
    <name type="scientific">SAR86 cluster bacterium</name>
    <dbReference type="NCBI Taxonomy" id="2030880"/>
    <lineage>
        <taxon>Bacteria</taxon>
        <taxon>Pseudomonadati</taxon>
        <taxon>Pseudomonadota</taxon>
        <taxon>Gammaproteobacteria</taxon>
        <taxon>SAR86 cluster</taxon>
    </lineage>
</organism>
<dbReference type="EMBL" id="SHBE01000004">
    <property type="protein sequence ID" value="RZO26450.1"/>
    <property type="molecule type" value="Genomic_DNA"/>
</dbReference>
<keyword evidence="4" id="KW-0808">Transferase</keyword>
<gene>
    <name evidence="11" type="ORF">EVA92_02835</name>
</gene>
<dbReference type="GO" id="GO:0008360">
    <property type="term" value="P:regulation of cell shape"/>
    <property type="evidence" value="ECO:0007669"/>
    <property type="project" value="UniProtKB-UniRule"/>
</dbReference>
<comment type="caution">
    <text evidence="11">The sequence shown here is derived from an EMBL/GenBank/DDBJ whole genome shotgun (WGS) entry which is preliminary data.</text>
</comment>
<sequence>MMKIFLLISLLTSILLNGVEIEILISEQKLILKDSENIIGTYRISSSKYGEGFLEGSNQTPLGKHVIKKKIGSEVPFGGRLRWRAFYGEIFPIYDKVEKYVKKDVVQSRILWLDGLEEGVNRGGNVDSFKRYIYIHGTPEEWLLGQKASKGCIRMSNKDVIELYSYVVEGTKVEIFP</sequence>
<evidence type="ECO:0000256" key="4">
    <source>
        <dbReference type="ARBA" id="ARBA00022679"/>
    </source>
</evidence>
<keyword evidence="7 9" id="KW-0573">Peptidoglycan synthesis</keyword>
<evidence type="ECO:0000256" key="2">
    <source>
        <dbReference type="ARBA" id="ARBA00005992"/>
    </source>
</evidence>
<keyword evidence="3" id="KW-0328">Glycosyltransferase</keyword>